<organism evidence="10">
    <name type="scientific">hydrothermal vent metagenome</name>
    <dbReference type="NCBI Taxonomy" id="652676"/>
    <lineage>
        <taxon>unclassified sequences</taxon>
        <taxon>metagenomes</taxon>
        <taxon>ecological metagenomes</taxon>
    </lineage>
</organism>
<evidence type="ECO:0000259" key="8">
    <source>
        <dbReference type="Pfam" id="PF00133"/>
    </source>
</evidence>
<dbReference type="InterPro" id="IPR025709">
    <property type="entry name" value="Leu_tRNA-synth_edit"/>
</dbReference>
<dbReference type="CDD" id="cd07958">
    <property type="entry name" value="Anticodon_Ia_Leu_BEm"/>
    <property type="match status" value="1"/>
</dbReference>
<evidence type="ECO:0000256" key="7">
    <source>
        <dbReference type="ARBA" id="ARBA00023146"/>
    </source>
</evidence>
<dbReference type="InterPro" id="IPR014729">
    <property type="entry name" value="Rossmann-like_a/b/a_fold"/>
</dbReference>
<keyword evidence="7 10" id="KW-0030">Aminoacyl-tRNA synthetase</keyword>
<name>A0A3B1CQG0_9ZZZZ</name>
<dbReference type="Pfam" id="PF00133">
    <property type="entry name" value="tRNA-synt_1"/>
    <property type="match status" value="2"/>
</dbReference>
<dbReference type="SUPFAM" id="SSF52374">
    <property type="entry name" value="Nucleotidylyl transferase"/>
    <property type="match status" value="1"/>
</dbReference>
<feature type="domain" description="Aminoacyl-tRNA synthetase class Ia" evidence="8">
    <location>
        <begin position="503"/>
        <end position="544"/>
    </location>
</feature>
<reference evidence="10" key="1">
    <citation type="submission" date="2018-06" db="EMBL/GenBank/DDBJ databases">
        <authorList>
            <person name="Zhirakovskaya E."/>
        </authorList>
    </citation>
    <scope>NUCLEOTIDE SEQUENCE</scope>
</reference>
<dbReference type="SUPFAM" id="SSF47323">
    <property type="entry name" value="Anticodon-binding domain of a subclass of class I aminoacyl-tRNA synthetases"/>
    <property type="match status" value="1"/>
</dbReference>
<dbReference type="CDD" id="cd00812">
    <property type="entry name" value="LeuRS_core"/>
    <property type="match status" value="1"/>
</dbReference>
<dbReference type="PRINTS" id="PR00985">
    <property type="entry name" value="TRNASYNTHLEU"/>
</dbReference>
<dbReference type="PANTHER" id="PTHR43740">
    <property type="entry name" value="LEUCYL-TRNA SYNTHETASE"/>
    <property type="match status" value="1"/>
</dbReference>
<dbReference type="GO" id="GO:0005524">
    <property type="term" value="F:ATP binding"/>
    <property type="evidence" value="ECO:0007669"/>
    <property type="project" value="UniProtKB-KW"/>
</dbReference>
<evidence type="ECO:0000259" key="9">
    <source>
        <dbReference type="Pfam" id="PF13603"/>
    </source>
</evidence>
<comment type="similarity">
    <text evidence="1">Belongs to the class-I aminoacyl-tRNA synthetase family.</text>
</comment>
<keyword evidence="4" id="KW-0547">Nucleotide-binding</keyword>
<feature type="domain" description="Leucyl-tRNA synthetase editing" evidence="9">
    <location>
        <begin position="126"/>
        <end position="298"/>
    </location>
</feature>
<dbReference type="GO" id="GO:0002161">
    <property type="term" value="F:aminoacyl-tRNA deacylase activity"/>
    <property type="evidence" value="ECO:0007669"/>
    <property type="project" value="InterPro"/>
</dbReference>
<dbReference type="FunFam" id="1.10.730.10:FF:000002">
    <property type="entry name" value="Leucine--tRNA ligase"/>
    <property type="match status" value="1"/>
</dbReference>
<dbReference type="InterPro" id="IPR009008">
    <property type="entry name" value="Val/Leu/Ile-tRNA-synth_edit"/>
</dbReference>
<dbReference type="Gene3D" id="1.10.730.10">
    <property type="entry name" value="Isoleucyl-tRNA Synthetase, Domain 1"/>
    <property type="match status" value="1"/>
</dbReference>
<dbReference type="GO" id="GO:0005829">
    <property type="term" value="C:cytosol"/>
    <property type="evidence" value="ECO:0007669"/>
    <property type="project" value="TreeGrafter"/>
</dbReference>
<dbReference type="Gene3D" id="3.40.50.620">
    <property type="entry name" value="HUPs"/>
    <property type="match status" value="2"/>
</dbReference>
<proteinExistence type="inferred from homology"/>
<evidence type="ECO:0000256" key="6">
    <source>
        <dbReference type="ARBA" id="ARBA00022917"/>
    </source>
</evidence>
<feature type="domain" description="Aminoacyl-tRNA synthetase class Ia" evidence="8">
    <location>
        <begin position="313"/>
        <end position="470"/>
    </location>
</feature>
<keyword evidence="6" id="KW-0648">Protein biosynthesis</keyword>
<dbReference type="GO" id="GO:0004823">
    <property type="term" value="F:leucine-tRNA ligase activity"/>
    <property type="evidence" value="ECO:0007669"/>
    <property type="project" value="UniProtKB-EC"/>
</dbReference>
<protein>
    <recommendedName>
        <fullName evidence="2">leucine--tRNA ligase</fullName>
        <ecNumber evidence="2">6.1.1.4</ecNumber>
    </recommendedName>
</protein>
<evidence type="ECO:0000256" key="3">
    <source>
        <dbReference type="ARBA" id="ARBA00022598"/>
    </source>
</evidence>
<gene>
    <name evidence="10" type="ORF">MNBD_NITROSPIRAE02-555</name>
</gene>
<keyword evidence="3 10" id="KW-0436">Ligase</keyword>
<dbReference type="GO" id="GO:0006429">
    <property type="term" value="P:leucyl-tRNA aminoacylation"/>
    <property type="evidence" value="ECO:0007669"/>
    <property type="project" value="InterPro"/>
</dbReference>
<dbReference type="InterPro" id="IPR002300">
    <property type="entry name" value="aa-tRNA-synth_Ia"/>
</dbReference>
<evidence type="ECO:0000256" key="1">
    <source>
        <dbReference type="ARBA" id="ARBA00005594"/>
    </source>
</evidence>
<dbReference type="NCBIfam" id="TIGR00396">
    <property type="entry name" value="leuS_bact"/>
    <property type="match status" value="1"/>
</dbReference>
<feature type="non-terminal residue" evidence="10">
    <location>
        <position position="1"/>
    </location>
</feature>
<feature type="non-terminal residue" evidence="10">
    <location>
        <position position="627"/>
    </location>
</feature>
<dbReference type="AlphaFoldDB" id="A0A3B1CQG0"/>
<dbReference type="InterPro" id="IPR002302">
    <property type="entry name" value="Leu-tRNA-ligase"/>
</dbReference>
<dbReference type="SUPFAM" id="SSF50677">
    <property type="entry name" value="ValRS/IleRS/LeuRS editing domain"/>
    <property type="match status" value="1"/>
</dbReference>
<sequence length="627" mass="72067">PAKWTYENIEYMKTQLKRMGFSYDWSRELTTCSPEYYKWNQWFFLKMFERGLAYKKASFVNWCPSCVTVLANEQVIDDRCWRCDCEVVQKELEQWFLKITAYAEELLEGCDELVDGWPEHVLAMQRNWIGRSEGVEMDFPLAAGDGAIRIYTTRPDTLWGATFLCLAPTHPLADSLVKDRAGLDFIRSKYGVMEEKHGLFTGRYAVNPVNGERIPVYIANFVLTEYGTGAIMSVPAHDQRDFEFTRQYGLPVRVVIVPQNGEPEEPIQQAYEGEGILINSGQFSGKKSTDAIKEISGYIEEKGLGRRVVNYRLRDWGVSRQRYWGTPIPIIYCDKCGAVPVPEKDLPVVLPEDVKLTAECGSPLEASEDFIRTKCPACGATARRETDTMDTFVDSSWYFLRYCSKKDEEPLNKKNISYWMPVDQYIGGVEHAVLHLLYSRFFTRVLRDSGIVTVNEPFSNLLTQGMVCKETLKCPEHGWLFSHEVNDGRCIKCGQEIERGRVEKMSKSKKNVVDPDYLIKRYGSDTSRLFILFAAPPDKDLEWSDRGIEGAYRFLGRIWTLVNRDAEKIKAAKSQEVSLIHNNLQPATRNSQLFRKTHQTIKKVTTDIEKRLQFNTAIASMMELFNE</sequence>
<dbReference type="Pfam" id="PF13603">
    <property type="entry name" value="tRNA-synt_1_2"/>
    <property type="match status" value="1"/>
</dbReference>
<dbReference type="EMBL" id="UOGH01000167">
    <property type="protein sequence ID" value="VAX30552.1"/>
    <property type="molecule type" value="Genomic_DNA"/>
</dbReference>
<dbReference type="EC" id="6.1.1.4" evidence="2"/>
<evidence type="ECO:0000256" key="2">
    <source>
        <dbReference type="ARBA" id="ARBA00013164"/>
    </source>
</evidence>
<keyword evidence="5" id="KW-0067">ATP-binding</keyword>
<dbReference type="PANTHER" id="PTHR43740:SF2">
    <property type="entry name" value="LEUCINE--TRNA LIGASE, MITOCHONDRIAL"/>
    <property type="match status" value="1"/>
</dbReference>
<evidence type="ECO:0000256" key="5">
    <source>
        <dbReference type="ARBA" id="ARBA00022840"/>
    </source>
</evidence>
<evidence type="ECO:0000256" key="4">
    <source>
        <dbReference type="ARBA" id="ARBA00022741"/>
    </source>
</evidence>
<accession>A0A3B1CQG0</accession>
<dbReference type="InterPro" id="IPR009080">
    <property type="entry name" value="tRNAsynth_Ia_anticodon-bd"/>
</dbReference>
<evidence type="ECO:0000313" key="10">
    <source>
        <dbReference type="EMBL" id="VAX30552.1"/>
    </source>
</evidence>